<protein>
    <submittedName>
        <fullName evidence="3">Uncharacterized protein</fullName>
    </submittedName>
</protein>
<feature type="compositionally biased region" description="Basic and acidic residues" evidence="2">
    <location>
        <begin position="245"/>
        <end position="260"/>
    </location>
</feature>
<feature type="compositionally biased region" description="Polar residues" evidence="2">
    <location>
        <begin position="150"/>
        <end position="168"/>
    </location>
</feature>
<feature type="region of interest" description="Disordered" evidence="2">
    <location>
        <begin position="129"/>
        <end position="295"/>
    </location>
</feature>
<dbReference type="RefSeq" id="XP_052943782.1">
    <property type="nucleotide sequence ID" value="XM_053090219.1"/>
</dbReference>
<keyword evidence="4" id="KW-1185">Reference proteome</keyword>
<organism evidence="3 4">
    <name type="scientific">Dioszegia hungarica</name>
    <dbReference type="NCBI Taxonomy" id="4972"/>
    <lineage>
        <taxon>Eukaryota</taxon>
        <taxon>Fungi</taxon>
        <taxon>Dikarya</taxon>
        <taxon>Basidiomycota</taxon>
        <taxon>Agaricomycotina</taxon>
        <taxon>Tremellomycetes</taxon>
        <taxon>Tremellales</taxon>
        <taxon>Bulleribasidiaceae</taxon>
        <taxon>Dioszegia</taxon>
    </lineage>
</organism>
<evidence type="ECO:0000256" key="2">
    <source>
        <dbReference type="SAM" id="MobiDB-lite"/>
    </source>
</evidence>
<dbReference type="EMBL" id="JAKWFO010000008">
    <property type="protein sequence ID" value="KAI9634005.1"/>
    <property type="molecule type" value="Genomic_DNA"/>
</dbReference>
<evidence type="ECO:0000313" key="4">
    <source>
        <dbReference type="Proteomes" id="UP001164286"/>
    </source>
</evidence>
<dbReference type="Proteomes" id="UP001164286">
    <property type="component" value="Unassembled WGS sequence"/>
</dbReference>
<gene>
    <name evidence="3" type="ORF">MKK02DRAFT_38677</name>
</gene>
<reference evidence="3" key="1">
    <citation type="journal article" date="2022" name="G3 (Bethesda)">
        <title>High quality genome of the basidiomycete yeast Dioszegia hungarica PDD-24b-2 isolated from cloud water.</title>
        <authorList>
            <person name="Jarrige D."/>
            <person name="Haridas S."/>
            <person name="Bleykasten-Grosshans C."/>
            <person name="Joly M."/>
            <person name="Nadalig T."/>
            <person name="Sancelme M."/>
            <person name="Vuilleumier S."/>
            <person name="Grigoriev I.V."/>
            <person name="Amato P."/>
            <person name="Bringel F."/>
        </authorList>
    </citation>
    <scope>NUCLEOTIDE SEQUENCE</scope>
    <source>
        <strain evidence="3">PDD-24b-2</strain>
    </source>
</reference>
<proteinExistence type="predicted"/>
<keyword evidence="1" id="KW-0175">Coiled coil</keyword>
<accession>A0AA38LSE2</accession>
<dbReference type="AlphaFoldDB" id="A0AA38LSE2"/>
<feature type="compositionally biased region" description="Basic and acidic residues" evidence="2">
    <location>
        <begin position="273"/>
        <end position="282"/>
    </location>
</feature>
<feature type="coiled-coil region" evidence="1">
    <location>
        <begin position="3"/>
        <end position="121"/>
    </location>
</feature>
<evidence type="ECO:0000256" key="1">
    <source>
        <dbReference type="SAM" id="Coils"/>
    </source>
</evidence>
<comment type="caution">
    <text evidence="3">The sequence shown here is derived from an EMBL/GenBank/DDBJ whole genome shotgun (WGS) entry which is preliminary data.</text>
</comment>
<feature type="compositionally biased region" description="Acidic residues" evidence="2">
    <location>
        <begin position="283"/>
        <end position="295"/>
    </location>
</feature>
<sequence length="295" mass="33167">MSRKALELQLADARTQLIEAQRELELSTFLNKGVLQSNSEFKLRIAELEQENSVLRVAESRLARTEDKAELAERRAKEVFEEMRDKEAEWESAVRAEVEVREGLEVELESLREEVRGWREVGERIGGLMARSSTRGERSVRRTNAVAGPSRQSQATRATPLTPSSSKALSRFEASAQRRPPSPTVLIQSTRISKRRRRIEDSGSATEEDNADTYAPSSPAADRTPLRPTRPAAVRNTRANSASTKKRDSQPAVKRADTGRTRRSSPAPPVNEVKVEERSPDRESEESEDDPLYME</sequence>
<name>A0AA38LSE2_9TREE</name>
<dbReference type="GeneID" id="77729424"/>
<evidence type="ECO:0000313" key="3">
    <source>
        <dbReference type="EMBL" id="KAI9634005.1"/>
    </source>
</evidence>